<keyword evidence="1" id="KW-0880">Kelch repeat</keyword>
<evidence type="ECO:0000313" key="4">
    <source>
        <dbReference type="EMBL" id="KOO34795.1"/>
    </source>
</evidence>
<protein>
    <submittedName>
        <fullName evidence="4">Vacuolar protein sorting-associated protein 16-like protein</fullName>
    </submittedName>
</protein>
<feature type="domain" description="Vps16 C-terminal" evidence="3">
    <location>
        <begin position="694"/>
        <end position="814"/>
    </location>
</feature>
<dbReference type="SUPFAM" id="SSF117281">
    <property type="entry name" value="Kelch motif"/>
    <property type="match status" value="1"/>
</dbReference>
<dbReference type="GO" id="GO:0006886">
    <property type="term" value="P:intracellular protein transport"/>
    <property type="evidence" value="ECO:0007669"/>
    <property type="project" value="InterPro"/>
</dbReference>
<dbReference type="InterPro" id="IPR011043">
    <property type="entry name" value="Gal_Oxase/kelch_b-propeller"/>
</dbReference>
<name>A0A0M0K7J8_9EUKA</name>
<dbReference type="OrthoDB" id="1792at2759"/>
<dbReference type="InterPro" id="IPR006925">
    <property type="entry name" value="Vps16_C"/>
</dbReference>
<evidence type="ECO:0000256" key="1">
    <source>
        <dbReference type="ARBA" id="ARBA00022441"/>
    </source>
</evidence>
<reference evidence="5" key="1">
    <citation type="journal article" date="2015" name="PLoS Genet.">
        <title>Genome Sequence and Transcriptome Analyses of Chrysochromulina tobin: Metabolic Tools for Enhanced Algal Fitness in the Prominent Order Prymnesiales (Haptophyceae).</title>
        <authorList>
            <person name="Hovde B.T."/>
            <person name="Deodato C.R."/>
            <person name="Hunsperger H.M."/>
            <person name="Ryken S.A."/>
            <person name="Yost W."/>
            <person name="Jha R.K."/>
            <person name="Patterson J."/>
            <person name="Monnat R.J. Jr."/>
            <person name="Barlow S.B."/>
            <person name="Starkenburg S.R."/>
            <person name="Cattolico R.A."/>
        </authorList>
    </citation>
    <scope>NUCLEOTIDE SEQUENCE</scope>
    <source>
        <strain evidence="5">CCMP291</strain>
    </source>
</reference>
<keyword evidence="5" id="KW-1185">Reference proteome</keyword>
<dbReference type="PANTHER" id="PTHR46093">
    <property type="entry name" value="ACYL-COA-BINDING DOMAIN-CONTAINING PROTEIN 5"/>
    <property type="match status" value="1"/>
</dbReference>
<keyword evidence="2" id="KW-0677">Repeat</keyword>
<dbReference type="Pfam" id="PF24681">
    <property type="entry name" value="Kelch_KLHDC2_KLHL20_DRC7"/>
    <property type="match status" value="1"/>
</dbReference>
<dbReference type="InterPro" id="IPR015915">
    <property type="entry name" value="Kelch-typ_b-propeller"/>
</dbReference>
<dbReference type="GO" id="GO:0005768">
    <property type="term" value="C:endosome"/>
    <property type="evidence" value="ECO:0007669"/>
    <property type="project" value="UniProtKB-ARBA"/>
</dbReference>
<dbReference type="Gene3D" id="1.10.150.780">
    <property type="entry name" value="Vps16, C-terminal region"/>
    <property type="match status" value="1"/>
</dbReference>
<dbReference type="GO" id="GO:0099023">
    <property type="term" value="C:vesicle tethering complex"/>
    <property type="evidence" value="ECO:0007669"/>
    <property type="project" value="UniProtKB-ARBA"/>
</dbReference>
<accession>A0A0M0K7J8</accession>
<dbReference type="AlphaFoldDB" id="A0A0M0K7J8"/>
<sequence>MDDATVDDTAVALLHRLSLALPRANVDADTEMSFEALPVDVVVRILSLATSHIRGHDAWRITSRAACVSQGMRSAADLCWQSHAMSLFPLGALPTDAPKHWLGFRAPHSWREVATALPMPTWTKFPCAAEEKKEEWAPAPASADHPFGPYRGTIIRDLTAAPPEDCLVSPSPPTMPTTARVPCARLALPRRTFGHSTVVFDGHVYVYGGRDAQCHSNELNVLPLHIHPLVWRTIPPTESTPSPRRQHTAAMDRRGRMHVVGGGFLAASGERIYRSDAHAFDTRSESWHATPPPPHGWSCMAHSCVHVPSWPRQSTRWTPGTALHEEWAPGTAVPLTTARRTALETMPETALARTLTTALNPAPPHAAGPALIERPLVNNALLCLDVGGAVLDAPWRRLRPTGAPPDPRFRHSATLAGSALDPTMAVWGGFRVRPQVDEPQVDEPDDLDDLGTPIDEPDDLDTPIQTPWDQCCSNELYLLHLGGHSATLIGATLVIVGGCDGGEQGVPRDDELFLERDLSNVVLLDLARLTYVATEPVVCSFEPRSGHSAVLVPCDGGLGLLVLGGRDYRPPQFPWDEGEHHGRALHLFAIYCRAREPETLKALALRPYEPPHRRRRPVAICEAYTAPTWAQRTSLAIALQFYELSAASSPQCAALALTEEQLKLLDVQRQLERDTLGHKPPVGAPPSAFDSESGFCFLDQPLNETLYRAWAFRQPGAAEKLKYDLKVPEKRWWRLKLEGLSHKRDWPTLWADLGSARRSPIGFKPFAYACLEQGAIDEAAKYAPKLTRAEAVPIWHRIGRMDDARKVAMTVKDRQPELIKCSRW</sequence>
<dbReference type="Gene3D" id="2.120.10.80">
    <property type="entry name" value="Kelch-type beta propeller"/>
    <property type="match status" value="2"/>
</dbReference>
<comment type="caution">
    <text evidence="4">The sequence shown here is derived from an EMBL/GenBank/DDBJ whole genome shotgun (WGS) entry which is preliminary data.</text>
</comment>
<gene>
    <name evidence="4" type="ORF">Ctob_014405</name>
</gene>
<dbReference type="Pfam" id="PF04840">
    <property type="entry name" value="Vps16_C"/>
    <property type="match status" value="1"/>
</dbReference>
<evidence type="ECO:0000259" key="3">
    <source>
        <dbReference type="Pfam" id="PF04840"/>
    </source>
</evidence>
<evidence type="ECO:0000313" key="5">
    <source>
        <dbReference type="Proteomes" id="UP000037460"/>
    </source>
</evidence>
<dbReference type="InterPro" id="IPR038132">
    <property type="entry name" value="Vps16_C_sf"/>
</dbReference>
<proteinExistence type="predicted"/>
<dbReference type="EMBL" id="JWZX01001088">
    <property type="protein sequence ID" value="KOO34795.1"/>
    <property type="molecule type" value="Genomic_DNA"/>
</dbReference>
<dbReference type="Proteomes" id="UP000037460">
    <property type="component" value="Unassembled WGS sequence"/>
</dbReference>
<evidence type="ECO:0000256" key="2">
    <source>
        <dbReference type="ARBA" id="ARBA00022737"/>
    </source>
</evidence>
<dbReference type="SUPFAM" id="SSF50965">
    <property type="entry name" value="Galactose oxidase, central domain"/>
    <property type="match status" value="1"/>
</dbReference>
<dbReference type="PANTHER" id="PTHR46093:SF18">
    <property type="entry name" value="FIBRONECTIN TYPE-III DOMAIN-CONTAINING PROTEIN"/>
    <property type="match status" value="1"/>
</dbReference>
<organism evidence="4 5">
    <name type="scientific">Chrysochromulina tobinii</name>
    <dbReference type="NCBI Taxonomy" id="1460289"/>
    <lineage>
        <taxon>Eukaryota</taxon>
        <taxon>Haptista</taxon>
        <taxon>Haptophyta</taxon>
        <taxon>Prymnesiophyceae</taxon>
        <taxon>Prymnesiales</taxon>
        <taxon>Chrysochromulinaceae</taxon>
        <taxon>Chrysochromulina</taxon>
    </lineage>
</organism>